<evidence type="ECO:0000313" key="1">
    <source>
        <dbReference type="EMBL" id="KAF2593223.1"/>
    </source>
</evidence>
<reference evidence="1" key="1">
    <citation type="submission" date="2019-12" db="EMBL/GenBank/DDBJ databases">
        <title>Genome sequencing and annotation of Brassica cretica.</title>
        <authorList>
            <person name="Studholme D.J."/>
            <person name="Sarris P.F."/>
        </authorList>
    </citation>
    <scope>NUCLEOTIDE SEQUENCE</scope>
    <source>
        <strain evidence="1">PFS-102/07</strain>
        <tissue evidence="1">Leaf</tissue>
    </source>
</reference>
<dbReference type="EMBL" id="QGKY02000164">
    <property type="protein sequence ID" value="KAF2593223.1"/>
    <property type="molecule type" value="Genomic_DNA"/>
</dbReference>
<comment type="caution">
    <text evidence="1">The sequence shown here is derived from an EMBL/GenBank/DDBJ whole genome shotgun (WGS) entry which is preliminary data.</text>
</comment>
<gene>
    <name evidence="1" type="ORF">F2Q70_00043962</name>
</gene>
<accession>A0A8S9KIG2</accession>
<protein>
    <submittedName>
        <fullName evidence="1">Uncharacterized protein</fullName>
    </submittedName>
</protein>
<proteinExistence type="predicted"/>
<name>A0A8S9KIG2_BRACR</name>
<sequence>MSLMRCVNGVLSVVARTLSISGADLVTWCSLEWISCRESISSAISRTVAGCFQMLVAPGGGARPAMMAASCSFVAFCASSCWMKRAMTVLMKSAMFGPAAAGVGFRSSLEAEPPRGMLIR</sequence>
<organism evidence="1">
    <name type="scientific">Brassica cretica</name>
    <name type="common">Mustard</name>
    <dbReference type="NCBI Taxonomy" id="69181"/>
    <lineage>
        <taxon>Eukaryota</taxon>
        <taxon>Viridiplantae</taxon>
        <taxon>Streptophyta</taxon>
        <taxon>Embryophyta</taxon>
        <taxon>Tracheophyta</taxon>
        <taxon>Spermatophyta</taxon>
        <taxon>Magnoliopsida</taxon>
        <taxon>eudicotyledons</taxon>
        <taxon>Gunneridae</taxon>
        <taxon>Pentapetalae</taxon>
        <taxon>rosids</taxon>
        <taxon>malvids</taxon>
        <taxon>Brassicales</taxon>
        <taxon>Brassicaceae</taxon>
        <taxon>Brassiceae</taxon>
        <taxon>Brassica</taxon>
    </lineage>
</organism>
<dbReference type="AlphaFoldDB" id="A0A8S9KIG2"/>